<dbReference type="InterPro" id="IPR036390">
    <property type="entry name" value="WH_DNA-bd_sf"/>
</dbReference>
<feature type="domain" description="HTH iclR-type" evidence="4">
    <location>
        <begin position="4"/>
        <end position="65"/>
    </location>
</feature>
<protein>
    <submittedName>
        <fullName evidence="5">IclR family transcriptional regulator</fullName>
    </submittedName>
</protein>
<evidence type="ECO:0000259" key="4">
    <source>
        <dbReference type="PROSITE" id="PS51077"/>
    </source>
</evidence>
<dbReference type="eggNOG" id="COG1414">
    <property type="taxonomic scope" value="Bacteria"/>
</dbReference>
<dbReference type="PANTHER" id="PTHR30136:SF24">
    <property type="entry name" value="HTH-TYPE TRANSCRIPTIONAL REPRESSOR ALLR"/>
    <property type="match status" value="1"/>
</dbReference>
<dbReference type="EMBL" id="JFZA02000008">
    <property type="protein sequence ID" value="KFG90895.1"/>
    <property type="molecule type" value="Genomic_DNA"/>
</dbReference>
<dbReference type="PANTHER" id="PTHR30136">
    <property type="entry name" value="HELIX-TURN-HELIX TRANSCRIPTIONAL REGULATOR, ICLR FAMILY"/>
    <property type="match status" value="1"/>
</dbReference>
<dbReference type="STRING" id="76947.GCA_002080435_04086"/>
<dbReference type="AlphaFoldDB" id="A0A086PBX7"/>
<dbReference type="Pfam" id="PF09339">
    <property type="entry name" value="HTH_IclR"/>
    <property type="match status" value="1"/>
</dbReference>
<organism evidence="5 6">
    <name type="scientific">Sphingobium herbicidovorans (strain ATCC 700291 / DSM 11019 / CCUG 56400 / KCTC 2939 / LMG 18315 / NBRC 16415 / MH)</name>
    <name type="common">Sphingomonas herbicidovorans</name>
    <dbReference type="NCBI Taxonomy" id="1219045"/>
    <lineage>
        <taxon>Bacteria</taxon>
        <taxon>Pseudomonadati</taxon>
        <taxon>Pseudomonadota</taxon>
        <taxon>Alphaproteobacteria</taxon>
        <taxon>Sphingomonadales</taxon>
        <taxon>Sphingomonadaceae</taxon>
        <taxon>Sphingobium</taxon>
    </lineage>
</organism>
<sequence>MCKVRSVSQAFAILRLLSERGPLSLSNVARLQGLSASSCLAILRTLVAEGALERCAASKLYRLTPEWSAAGPLSTDRMQRMIDRLRPTMQKISKTYEATIGLWKEVAGQRLKLVTHVESGAPMRIQMASEQRQPLGGGVVGRILSAVQGVDDDVLALRFAETRWERPISVDRYIQEVKLARERGFAVDDGILHAGICSVAVALPASCSDFLLSLSVFAGSRSDEEIGRIGRGLVEWCGKLG</sequence>
<evidence type="ECO:0000256" key="3">
    <source>
        <dbReference type="ARBA" id="ARBA00023163"/>
    </source>
</evidence>
<dbReference type="SMART" id="SM00346">
    <property type="entry name" value="HTH_ICLR"/>
    <property type="match status" value="1"/>
</dbReference>
<dbReference type="InterPro" id="IPR050707">
    <property type="entry name" value="HTH_MetabolicPath_Reg"/>
</dbReference>
<evidence type="ECO:0000313" key="6">
    <source>
        <dbReference type="Proteomes" id="UP000024284"/>
    </source>
</evidence>
<keyword evidence="6" id="KW-1185">Reference proteome</keyword>
<dbReference type="SUPFAM" id="SSF46785">
    <property type="entry name" value="Winged helix' DNA-binding domain"/>
    <property type="match status" value="1"/>
</dbReference>
<dbReference type="Proteomes" id="UP000024284">
    <property type="component" value="Unassembled WGS sequence"/>
</dbReference>
<evidence type="ECO:0000256" key="1">
    <source>
        <dbReference type="ARBA" id="ARBA00023015"/>
    </source>
</evidence>
<keyword evidence="2" id="KW-0238">DNA-binding</keyword>
<dbReference type="Pfam" id="PF01614">
    <property type="entry name" value="IclR_C"/>
    <property type="match status" value="1"/>
</dbReference>
<dbReference type="InterPro" id="IPR014757">
    <property type="entry name" value="Tscrpt_reg_IclR_C"/>
</dbReference>
<dbReference type="GO" id="GO:0003677">
    <property type="term" value="F:DNA binding"/>
    <property type="evidence" value="ECO:0007669"/>
    <property type="project" value="UniProtKB-KW"/>
</dbReference>
<comment type="caution">
    <text evidence="5">The sequence shown here is derived from an EMBL/GenBank/DDBJ whole genome shotgun (WGS) entry which is preliminary data.</text>
</comment>
<keyword evidence="3" id="KW-0804">Transcription</keyword>
<reference evidence="5" key="1">
    <citation type="submission" date="2014-08" db="EMBL/GenBank/DDBJ databases">
        <title>Draft genome sequences of Sphingobium herbicidovorans.</title>
        <authorList>
            <person name="Gan H.M."/>
            <person name="Gan H.Y."/>
            <person name="Savka M.A."/>
        </authorList>
    </citation>
    <scope>NUCLEOTIDE SEQUENCE [LARGE SCALE GENOMIC DNA]</scope>
    <source>
        <strain evidence="5">NBRC 16415</strain>
    </source>
</reference>
<evidence type="ECO:0000313" key="5">
    <source>
        <dbReference type="EMBL" id="KFG90895.1"/>
    </source>
</evidence>
<dbReference type="Gene3D" id="3.30.450.40">
    <property type="match status" value="1"/>
</dbReference>
<dbReference type="InterPro" id="IPR036388">
    <property type="entry name" value="WH-like_DNA-bd_sf"/>
</dbReference>
<dbReference type="PROSITE" id="PS51077">
    <property type="entry name" value="HTH_ICLR"/>
    <property type="match status" value="1"/>
</dbReference>
<keyword evidence="1" id="KW-0805">Transcription regulation</keyword>
<dbReference type="PATRIC" id="fig|1219045.3.peg.1293"/>
<gene>
    <name evidence="5" type="ORF">BV98_001262</name>
</gene>
<proteinExistence type="predicted"/>
<dbReference type="GO" id="GO:0045892">
    <property type="term" value="P:negative regulation of DNA-templated transcription"/>
    <property type="evidence" value="ECO:0007669"/>
    <property type="project" value="TreeGrafter"/>
</dbReference>
<evidence type="ECO:0000256" key="2">
    <source>
        <dbReference type="ARBA" id="ARBA00023125"/>
    </source>
</evidence>
<dbReference type="InterPro" id="IPR005471">
    <property type="entry name" value="Tscrpt_reg_IclR_N"/>
</dbReference>
<accession>A0A086PBX7</accession>
<dbReference type="GO" id="GO:0003700">
    <property type="term" value="F:DNA-binding transcription factor activity"/>
    <property type="evidence" value="ECO:0007669"/>
    <property type="project" value="TreeGrafter"/>
</dbReference>
<dbReference type="Gene3D" id="1.10.10.10">
    <property type="entry name" value="Winged helix-like DNA-binding domain superfamily/Winged helix DNA-binding domain"/>
    <property type="match status" value="1"/>
</dbReference>
<dbReference type="SUPFAM" id="SSF55781">
    <property type="entry name" value="GAF domain-like"/>
    <property type="match status" value="1"/>
</dbReference>
<dbReference type="InterPro" id="IPR029016">
    <property type="entry name" value="GAF-like_dom_sf"/>
</dbReference>
<name>A0A086PBX7_SPHHM</name>